<dbReference type="InterPro" id="IPR050570">
    <property type="entry name" value="Cell_wall_metabolism_enzyme"/>
</dbReference>
<proteinExistence type="predicted"/>
<dbReference type="RefSeq" id="WP_063183092.1">
    <property type="nucleotide sequence ID" value="NZ_LQRA01000057.1"/>
</dbReference>
<protein>
    <recommendedName>
        <fullName evidence="1">M23ase beta-sheet core domain-containing protein</fullName>
    </recommendedName>
</protein>
<dbReference type="OrthoDB" id="9809488at2"/>
<reference evidence="3" key="1">
    <citation type="submission" date="2016-01" db="EMBL/GenBank/DDBJ databases">
        <title>Draft genome of Chromobacterium sp. F49.</title>
        <authorList>
            <person name="Hong K.W."/>
        </authorList>
    </citation>
    <scope>NUCLEOTIDE SEQUENCE [LARGE SCALE GENOMIC DNA]</scope>
    <source>
        <strain evidence="3">M63</strain>
    </source>
</reference>
<sequence>MQSALKNKKVLSAVVILFLVCAFSPLLIVSMLSVNGLAALQGDPDDSEMKDGLDFLNYYLVSAQKESIDVVNLLIYDTYRTNNFMDEDKKISKRTIEKSARDFIYETEESSTCTDSEGKSYECTSTSRNVYSLEHMLSTIPMPEGDNTRDIEDLRTYYNGFLIALKESDRYNGGGSPGGGSGGSGLFPPSSWRPVEKEYKWPADGYYTITSPMGTRVNPVTGAPEEFHAGTDIATPIGVPVHAPRDGVITFADYTDTGGNIVSIDYQDGYTTRFLHLSKIQVKVGDKVTKGTVVALSGNTGRLTTGAHLHYEIRKNNIPLDPLSFYLP</sequence>
<evidence type="ECO:0000313" key="3">
    <source>
        <dbReference type="Proteomes" id="UP000076563"/>
    </source>
</evidence>
<dbReference type="Gene3D" id="2.70.70.10">
    <property type="entry name" value="Glucose Permease (Domain IIA)"/>
    <property type="match status" value="1"/>
</dbReference>
<accession>A0A163XNA5</accession>
<dbReference type="EMBL" id="LQRA01000057">
    <property type="protein sequence ID" value="KZE78170.1"/>
    <property type="molecule type" value="Genomic_DNA"/>
</dbReference>
<keyword evidence="3" id="KW-1185">Reference proteome</keyword>
<organism evidence="2 3">
    <name type="scientific">Paenibacillus elgii</name>
    <dbReference type="NCBI Taxonomy" id="189691"/>
    <lineage>
        <taxon>Bacteria</taxon>
        <taxon>Bacillati</taxon>
        <taxon>Bacillota</taxon>
        <taxon>Bacilli</taxon>
        <taxon>Bacillales</taxon>
        <taxon>Paenibacillaceae</taxon>
        <taxon>Paenibacillus</taxon>
    </lineage>
</organism>
<dbReference type="Proteomes" id="UP000076563">
    <property type="component" value="Unassembled WGS sequence"/>
</dbReference>
<dbReference type="PANTHER" id="PTHR21666:SF270">
    <property type="entry name" value="MUREIN HYDROLASE ACTIVATOR ENVC"/>
    <property type="match status" value="1"/>
</dbReference>
<dbReference type="Pfam" id="PF01551">
    <property type="entry name" value="Peptidase_M23"/>
    <property type="match status" value="1"/>
</dbReference>
<evidence type="ECO:0000259" key="1">
    <source>
        <dbReference type="Pfam" id="PF01551"/>
    </source>
</evidence>
<dbReference type="SUPFAM" id="SSF51261">
    <property type="entry name" value="Duplicated hybrid motif"/>
    <property type="match status" value="1"/>
</dbReference>
<dbReference type="AlphaFoldDB" id="A0A163XNA5"/>
<comment type="caution">
    <text evidence="2">The sequence shown here is derived from an EMBL/GenBank/DDBJ whole genome shotgun (WGS) entry which is preliminary data.</text>
</comment>
<name>A0A163XNA5_9BACL</name>
<dbReference type="PANTHER" id="PTHR21666">
    <property type="entry name" value="PEPTIDASE-RELATED"/>
    <property type="match status" value="1"/>
</dbReference>
<feature type="domain" description="M23ase beta-sheet core" evidence="1">
    <location>
        <begin position="227"/>
        <end position="322"/>
    </location>
</feature>
<evidence type="ECO:0000313" key="2">
    <source>
        <dbReference type="EMBL" id="KZE78170.1"/>
    </source>
</evidence>
<dbReference type="CDD" id="cd12797">
    <property type="entry name" value="M23_peptidase"/>
    <property type="match status" value="1"/>
</dbReference>
<dbReference type="GO" id="GO:0004222">
    <property type="term" value="F:metalloendopeptidase activity"/>
    <property type="evidence" value="ECO:0007669"/>
    <property type="project" value="TreeGrafter"/>
</dbReference>
<gene>
    <name evidence="2" type="ORF">AV654_19535</name>
</gene>
<dbReference type="InterPro" id="IPR011055">
    <property type="entry name" value="Dup_hybrid_motif"/>
</dbReference>
<dbReference type="InterPro" id="IPR016047">
    <property type="entry name" value="M23ase_b-sheet_dom"/>
</dbReference>